<dbReference type="VEuPathDB" id="VectorBase:ASIC019984"/>
<gene>
    <name evidence="1" type="ORF">ZHAS_00019984</name>
</gene>
<reference evidence="1 3" key="1">
    <citation type="journal article" date="2014" name="BMC Genomics">
        <title>Genome sequence of Anopheles sinensis provides insight into genetics basis of mosquito competence for malaria parasites.</title>
        <authorList>
            <person name="Zhou D."/>
            <person name="Zhang D."/>
            <person name="Ding G."/>
            <person name="Shi L."/>
            <person name="Hou Q."/>
            <person name="Ye Y."/>
            <person name="Xu Y."/>
            <person name="Zhou H."/>
            <person name="Xiong C."/>
            <person name="Li S."/>
            <person name="Yu J."/>
            <person name="Hong S."/>
            <person name="Yu X."/>
            <person name="Zou P."/>
            <person name="Chen C."/>
            <person name="Chang X."/>
            <person name="Wang W."/>
            <person name="Lv Y."/>
            <person name="Sun Y."/>
            <person name="Ma L."/>
            <person name="Shen B."/>
            <person name="Zhu C."/>
        </authorList>
    </citation>
    <scope>NUCLEOTIDE SEQUENCE [LARGE SCALE GENOMIC DNA]</scope>
</reference>
<dbReference type="EMBL" id="KE525354">
    <property type="protein sequence ID" value="KFB51828.1"/>
    <property type="molecule type" value="Genomic_DNA"/>
</dbReference>
<organism evidence="1">
    <name type="scientific">Anopheles sinensis</name>
    <name type="common">Mosquito</name>
    <dbReference type="NCBI Taxonomy" id="74873"/>
    <lineage>
        <taxon>Eukaryota</taxon>
        <taxon>Metazoa</taxon>
        <taxon>Ecdysozoa</taxon>
        <taxon>Arthropoda</taxon>
        <taxon>Hexapoda</taxon>
        <taxon>Insecta</taxon>
        <taxon>Pterygota</taxon>
        <taxon>Neoptera</taxon>
        <taxon>Endopterygota</taxon>
        <taxon>Diptera</taxon>
        <taxon>Nematocera</taxon>
        <taxon>Culicoidea</taxon>
        <taxon>Culicidae</taxon>
        <taxon>Anophelinae</taxon>
        <taxon>Anopheles</taxon>
    </lineage>
</organism>
<dbReference type="AlphaFoldDB" id="A0A084WNN4"/>
<name>A0A084WNN4_ANOSI</name>
<keyword evidence="3" id="KW-1185">Reference proteome</keyword>
<evidence type="ECO:0000313" key="3">
    <source>
        <dbReference type="Proteomes" id="UP000030765"/>
    </source>
</evidence>
<proteinExistence type="predicted"/>
<evidence type="ECO:0000313" key="2">
    <source>
        <dbReference type="EnsemblMetazoa" id="ASIC019984-PA"/>
    </source>
</evidence>
<dbReference type="EMBL" id="ATLV01024643">
    <property type="status" value="NOT_ANNOTATED_CDS"/>
    <property type="molecule type" value="Genomic_DNA"/>
</dbReference>
<accession>A0A084WNN4</accession>
<dbReference type="EnsemblMetazoa" id="ASIC019984-RA">
    <property type="protein sequence ID" value="ASIC019984-PA"/>
    <property type="gene ID" value="ASIC019984"/>
</dbReference>
<sequence length="88" mass="9734">MARTIVPKPLVVCKRRLYAAITGPTTLVQIGDPVMHAKSCSTQAERLRTRDGCEPGWARGGTRCALQRVVDYFRSGIRCGVRCICRPT</sequence>
<reference evidence="2" key="2">
    <citation type="submission" date="2020-05" db="UniProtKB">
        <authorList>
            <consortium name="EnsemblMetazoa"/>
        </authorList>
    </citation>
    <scope>IDENTIFICATION</scope>
</reference>
<protein>
    <submittedName>
        <fullName evidence="1 2">Transposase</fullName>
    </submittedName>
</protein>
<dbReference type="Proteomes" id="UP000030765">
    <property type="component" value="Unassembled WGS sequence"/>
</dbReference>
<evidence type="ECO:0000313" key="1">
    <source>
        <dbReference type="EMBL" id="KFB51828.1"/>
    </source>
</evidence>